<evidence type="ECO:0000256" key="3">
    <source>
        <dbReference type="ARBA" id="ARBA00022898"/>
    </source>
</evidence>
<keyword evidence="5" id="KW-0032">Aminotransferase</keyword>
<dbReference type="EMBL" id="CP099489">
    <property type="protein sequence ID" value="USQ79076.1"/>
    <property type="molecule type" value="Genomic_DNA"/>
</dbReference>
<dbReference type="InterPro" id="IPR015424">
    <property type="entry name" value="PyrdxlP-dep_Trfase"/>
</dbReference>
<sequence>MENRPDWTDEQWYAEDLTSVAGVERLRFFPQVVASASGAILTTPEGREVIDLSASWTATGIGHAHPDVVAAAERALRAAPGGSVLSGTHPDAVLLARALCERVQVVAPVGERRAYLGHAGTDANDVALRAARHVTGRPGIVAFEGGYHGGLGASQSVSGIHISGGAPADPDLTLIPYPDLYRPWQGSADTLLADTLAQVEEALAGGRLAAVIVEPIQSDGGVLVPPEGFLAGLRDATSRHGTLLIVDEVKVGLGRTGHFLAHHAQGVVPDLVTLGKALGNGLPISALVGSAAALDEPAASALMTTIGNPVSCAAALAVLELLDDGALAAAAARLGETATDLLEAHAASDAPGAAWIGQVRGRGLSLGIELVVPGTQKPADDIAAKTAFAGWRGGVVAYPVRGNIIEITPPLTITPEQLRTGLDRLMAALDAAVEGAVSDADLAPFSGW</sequence>
<evidence type="ECO:0000313" key="6">
    <source>
        <dbReference type="Proteomes" id="UP001056455"/>
    </source>
</evidence>
<proteinExistence type="inferred from homology"/>
<comment type="similarity">
    <text evidence="2 4">Belongs to the class-III pyridoxal-phosphate-dependent aminotransferase family.</text>
</comment>
<dbReference type="PANTHER" id="PTHR11986">
    <property type="entry name" value="AMINOTRANSFERASE CLASS III"/>
    <property type="match status" value="1"/>
</dbReference>
<evidence type="ECO:0000256" key="1">
    <source>
        <dbReference type="ARBA" id="ARBA00001933"/>
    </source>
</evidence>
<protein>
    <submittedName>
        <fullName evidence="5">Aminotransferase class III-fold pyridoxal phosphate-dependent enzyme</fullName>
    </submittedName>
</protein>
<reference evidence="5" key="1">
    <citation type="submission" date="2022-06" db="EMBL/GenBank/DDBJ databases">
        <title>Ornithinimicrobium HY1793.</title>
        <authorList>
            <person name="Huang Y."/>
        </authorList>
    </citation>
    <scope>NUCLEOTIDE SEQUENCE</scope>
    <source>
        <strain evidence="5">HY1793</strain>
    </source>
</reference>
<dbReference type="CDD" id="cd00610">
    <property type="entry name" value="OAT_like"/>
    <property type="match status" value="1"/>
</dbReference>
<evidence type="ECO:0000256" key="4">
    <source>
        <dbReference type="RuleBase" id="RU003560"/>
    </source>
</evidence>
<keyword evidence="6" id="KW-1185">Reference proteome</keyword>
<dbReference type="InterPro" id="IPR015421">
    <property type="entry name" value="PyrdxlP-dep_Trfase_major"/>
</dbReference>
<evidence type="ECO:0000313" key="5">
    <source>
        <dbReference type="EMBL" id="USQ79076.1"/>
    </source>
</evidence>
<dbReference type="RefSeq" id="WP_252591991.1">
    <property type="nucleotide sequence ID" value="NZ_CP099489.1"/>
</dbReference>
<dbReference type="PIRSF" id="PIRSF000521">
    <property type="entry name" value="Transaminase_4ab_Lys_Orn"/>
    <property type="match status" value="1"/>
</dbReference>
<keyword evidence="5" id="KW-0808">Transferase</keyword>
<dbReference type="Proteomes" id="UP001056455">
    <property type="component" value="Chromosome"/>
</dbReference>
<dbReference type="InterPro" id="IPR049704">
    <property type="entry name" value="Aminotrans_3_PPA_site"/>
</dbReference>
<accession>A0ABY4YQM1</accession>
<dbReference type="PROSITE" id="PS00600">
    <property type="entry name" value="AA_TRANSFER_CLASS_3"/>
    <property type="match status" value="1"/>
</dbReference>
<name>A0ABY4YQM1_9MICO</name>
<dbReference type="GO" id="GO:0008483">
    <property type="term" value="F:transaminase activity"/>
    <property type="evidence" value="ECO:0007669"/>
    <property type="project" value="UniProtKB-KW"/>
</dbReference>
<comment type="cofactor">
    <cofactor evidence="1">
        <name>pyridoxal 5'-phosphate</name>
        <dbReference type="ChEBI" id="CHEBI:597326"/>
    </cofactor>
</comment>
<dbReference type="InterPro" id="IPR005814">
    <property type="entry name" value="Aminotrans_3"/>
</dbReference>
<gene>
    <name evidence="5" type="ORF">NF556_15840</name>
</gene>
<evidence type="ECO:0000256" key="2">
    <source>
        <dbReference type="ARBA" id="ARBA00008954"/>
    </source>
</evidence>
<keyword evidence="3 4" id="KW-0663">Pyridoxal phosphate</keyword>
<dbReference type="InterPro" id="IPR015422">
    <property type="entry name" value="PyrdxlP-dep_Trfase_small"/>
</dbReference>
<dbReference type="Pfam" id="PF00202">
    <property type="entry name" value="Aminotran_3"/>
    <property type="match status" value="1"/>
</dbReference>
<dbReference type="InterPro" id="IPR050103">
    <property type="entry name" value="Class-III_PLP-dep_AT"/>
</dbReference>
<dbReference type="Gene3D" id="3.40.640.10">
    <property type="entry name" value="Type I PLP-dependent aspartate aminotransferase-like (Major domain)"/>
    <property type="match status" value="1"/>
</dbReference>
<dbReference type="SUPFAM" id="SSF53383">
    <property type="entry name" value="PLP-dependent transferases"/>
    <property type="match status" value="1"/>
</dbReference>
<dbReference type="Gene3D" id="3.90.1150.10">
    <property type="entry name" value="Aspartate Aminotransferase, domain 1"/>
    <property type="match status" value="1"/>
</dbReference>
<organism evidence="5 6">
    <name type="scientific">Ornithinimicrobium faecis</name>
    <dbReference type="NCBI Taxonomy" id="2934158"/>
    <lineage>
        <taxon>Bacteria</taxon>
        <taxon>Bacillati</taxon>
        <taxon>Actinomycetota</taxon>
        <taxon>Actinomycetes</taxon>
        <taxon>Micrococcales</taxon>
        <taxon>Ornithinimicrobiaceae</taxon>
        <taxon>Ornithinimicrobium</taxon>
    </lineage>
</organism>
<dbReference type="PANTHER" id="PTHR11986:SF58">
    <property type="entry name" value="LEUCINE_METHIONINE RACEMASE"/>
    <property type="match status" value="1"/>
</dbReference>